<sequence length="81" mass="9094">MTEQELLSHIFAELKKVAPECDPVELAPDENIREALDIDSFSFLRVLVGLNERTGVDIPESDYGKLSTLAAMTRYLMARLP</sequence>
<accession>A0A7U4DP49</accession>
<dbReference type="Gene3D" id="1.10.1200.10">
    <property type="entry name" value="ACP-like"/>
    <property type="match status" value="1"/>
</dbReference>
<evidence type="ECO:0000259" key="1">
    <source>
        <dbReference type="PROSITE" id="PS50075"/>
    </source>
</evidence>
<reference evidence="2 3" key="1">
    <citation type="journal article" date="2011" name="Stand. Genomic Sci.">
        <title>Complete genome sequence of Desulfobulbus propionicus type strain (1pr3).</title>
        <authorList>
            <person name="Pagani I."/>
            <person name="Lapidus A."/>
            <person name="Nolan M."/>
            <person name="Lucas S."/>
            <person name="Hammon N."/>
            <person name="Deshpande S."/>
            <person name="Cheng J.F."/>
            <person name="Chertkov O."/>
            <person name="Davenport K."/>
            <person name="Tapia R."/>
            <person name="Han C."/>
            <person name="Goodwin L."/>
            <person name="Pitluck S."/>
            <person name="Liolios K."/>
            <person name="Mavromatis K."/>
            <person name="Ivanova N."/>
            <person name="Mikhailova N."/>
            <person name="Pati A."/>
            <person name="Chen A."/>
            <person name="Palaniappan K."/>
            <person name="Land M."/>
            <person name="Hauser L."/>
            <person name="Chang Y.J."/>
            <person name="Jeffries C.D."/>
            <person name="Detter J.C."/>
            <person name="Brambilla E."/>
            <person name="Kannan K.P."/>
            <person name="Djao O.D."/>
            <person name="Rohde M."/>
            <person name="Pukall R."/>
            <person name="Spring S."/>
            <person name="Goker M."/>
            <person name="Sikorski J."/>
            <person name="Woyke T."/>
            <person name="Bristow J."/>
            <person name="Eisen J.A."/>
            <person name="Markowitz V."/>
            <person name="Hugenholtz P."/>
            <person name="Kyrpides N.C."/>
            <person name="Klenk H.P."/>
        </authorList>
    </citation>
    <scope>NUCLEOTIDE SEQUENCE [LARGE SCALE GENOMIC DNA]</scope>
    <source>
        <strain evidence="3">ATCC 33891 / DSM 2032 / 1pr3</strain>
    </source>
</reference>
<gene>
    <name evidence="2" type="ordered locus">Despr_1498</name>
</gene>
<dbReference type="Proteomes" id="UP000006365">
    <property type="component" value="Chromosome"/>
</dbReference>
<evidence type="ECO:0000313" key="2">
    <source>
        <dbReference type="EMBL" id="ADW17652.1"/>
    </source>
</evidence>
<dbReference type="AlphaFoldDB" id="A0A7U4DP49"/>
<organism evidence="2 3">
    <name type="scientific">Desulfobulbus propionicus (strain ATCC 33891 / DSM 2032 / VKM B-1956 / 1pr3)</name>
    <dbReference type="NCBI Taxonomy" id="577650"/>
    <lineage>
        <taxon>Bacteria</taxon>
        <taxon>Pseudomonadati</taxon>
        <taxon>Thermodesulfobacteriota</taxon>
        <taxon>Desulfobulbia</taxon>
        <taxon>Desulfobulbales</taxon>
        <taxon>Desulfobulbaceae</taxon>
        <taxon>Desulfobulbus</taxon>
    </lineage>
</organism>
<dbReference type="RefSeq" id="WP_015724193.1">
    <property type="nucleotide sequence ID" value="NC_014972.1"/>
</dbReference>
<protein>
    <submittedName>
        <fullName evidence="2">Phosphopantetheine-binding protein</fullName>
    </submittedName>
</protein>
<keyword evidence="3" id="KW-1185">Reference proteome</keyword>
<dbReference type="InterPro" id="IPR036736">
    <property type="entry name" value="ACP-like_sf"/>
</dbReference>
<dbReference type="InterPro" id="IPR009081">
    <property type="entry name" value="PP-bd_ACP"/>
</dbReference>
<dbReference type="EMBL" id="CP002364">
    <property type="protein sequence ID" value="ADW17652.1"/>
    <property type="molecule type" value="Genomic_DNA"/>
</dbReference>
<evidence type="ECO:0000313" key="3">
    <source>
        <dbReference type="Proteomes" id="UP000006365"/>
    </source>
</evidence>
<dbReference type="PROSITE" id="PS50075">
    <property type="entry name" value="CARRIER"/>
    <property type="match status" value="1"/>
</dbReference>
<dbReference type="Pfam" id="PF00550">
    <property type="entry name" value="PP-binding"/>
    <property type="match status" value="1"/>
</dbReference>
<feature type="domain" description="Carrier" evidence="1">
    <location>
        <begin position="1"/>
        <end position="80"/>
    </location>
</feature>
<dbReference type="KEGG" id="dpr:Despr_1498"/>
<dbReference type="SUPFAM" id="SSF47336">
    <property type="entry name" value="ACP-like"/>
    <property type="match status" value="1"/>
</dbReference>
<proteinExistence type="predicted"/>
<name>A0A7U4DP49_DESPD</name>